<accession>A0A077ZV92</accession>
<sequence>MRLFASSIVALTVVATVTAQNAGNVKQNYHLPMSIQVCSQNGSCQYQNQAITMDANWRWAHNIGGYDQCGKDTQYCPDEKTCAKNCALEGVEQNDWSNTYGVRPVSNGIEMQFVVGNNVGSRTYLLNGDNYYMFKLKNREFSVDIDVSQLPCGVNGALYFVEMEEDGGLKHPGNKAGPKFGTGYCDAQCPHDIKWIQGEANFGTYGSCCSEMDIWEANSFANAYTPHTCQTVGPKRCTGAECGDGSDRNAGLCDKDGCDINPFRVGLHDFYGPGSQYQIDTTKPFTVATSFVTHDGTDSGDLSEIRRYFVQNGKKITIPNSSFQGLSGYKSDITDDYCAAASAVFNGPNTFKSKGGMKQMGDSLGRGVVLVMSIWDDFTSHMLWLDSDAPLDADNTKPGVKRGPCSRDSGNPNDIRSRYGSATVKYYNVKVGPISNNSAEMEAQFLQ</sequence>
<dbReference type="EC" id="3.2.1.4" evidence="3"/>
<feature type="signal peptide" evidence="11">
    <location>
        <begin position="1"/>
        <end position="19"/>
    </location>
</feature>
<keyword evidence="6" id="KW-0325">Glycoprotein</keyword>
<evidence type="ECO:0000256" key="8">
    <source>
        <dbReference type="ARBA" id="ARBA00023295"/>
    </source>
</evidence>
<keyword evidence="9" id="KW-0624">Polysaccharide degradation</keyword>
<dbReference type="OrthoDB" id="412382at2759"/>
<dbReference type="InterPro" id="IPR037019">
    <property type="entry name" value="Glyco_hydro_7_sf"/>
</dbReference>
<comment type="catalytic activity">
    <reaction evidence="1">
        <text>Endohydrolysis of (1-&gt;4)-beta-D-glucosidic linkages in cellulose, lichenin and cereal beta-D-glucans.</text>
        <dbReference type="EC" id="3.2.1.4"/>
    </reaction>
</comment>
<protein>
    <recommendedName>
        <fullName evidence="3">cellulase</fullName>
        <ecNumber evidence="3">3.2.1.4</ecNumber>
    </recommendedName>
</protein>
<dbReference type="InterPro" id="IPR013320">
    <property type="entry name" value="ConA-like_dom_sf"/>
</dbReference>
<keyword evidence="7" id="KW-0119">Carbohydrate metabolism</keyword>
<keyword evidence="4 12" id="KW-0378">Hydrolase</keyword>
<dbReference type="SMR" id="A0A077ZV92"/>
<feature type="region of interest" description="Disordered" evidence="10">
    <location>
        <begin position="394"/>
        <end position="417"/>
    </location>
</feature>
<dbReference type="SUPFAM" id="SSF49899">
    <property type="entry name" value="Concanavalin A-like lectins/glucanases"/>
    <property type="match status" value="1"/>
</dbReference>
<name>A0A077ZV92_STYLE</name>
<dbReference type="Proteomes" id="UP000039865">
    <property type="component" value="Unassembled WGS sequence"/>
</dbReference>
<dbReference type="CDD" id="cd07999">
    <property type="entry name" value="GH7_CBH_EG"/>
    <property type="match status" value="1"/>
</dbReference>
<dbReference type="InParanoid" id="A0A077ZV92"/>
<keyword evidence="11" id="KW-0732">Signal</keyword>
<evidence type="ECO:0000256" key="7">
    <source>
        <dbReference type="ARBA" id="ARBA00023277"/>
    </source>
</evidence>
<dbReference type="OMA" id="CGFNGAL"/>
<dbReference type="InterPro" id="IPR001722">
    <property type="entry name" value="Glyco_hydro_7"/>
</dbReference>
<evidence type="ECO:0000313" key="12">
    <source>
        <dbReference type="EMBL" id="CDW73805.1"/>
    </source>
</evidence>
<feature type="chain" id="PRO_5001729091" description="cellulase" evidence="11">
    <location>
        <begin position="20"/>
        <end position="447"/>
    </location>
</feature>
<evidence type="ECO:0000256" key="2">
    <source>
        <dbReference type="ARBA" id="ARBA00006044"/>
    </source>
</evidence>
<evidence type="ECO:0000256" key="9">
    <source>
        <dbReference type="ARBA" id="ARBA00023326"/>
    </source>
</evidence>
<dbReference type="EMBL" id="CCKQ01002699">
    <property type="protein sequence ID" value="CDW73805.1"/>
    <property type="molecule type" value="Genomic_DNA"/>
</dbReference>
<organism evidence="12 13">
    <name type="scientific">Stylonychia lemnae</name>
    <name type="common">Ciliate</name>
    <dbReference type="NCBI Taxonomy" id="5949"/>
    <lineage>
        <taxon>Eukaryota</taxon>
        <taxon>Sar</taxon>
        <taxon>Alveolata</taxon>
        <taxon>Ciliophora</taxon>
        <taxon>Intramacronucleata</taxon>
        <taxon>Spirotrichea</taxon>
        <taxon>Stichotrichia</taxon>
        <taxon>Sporadotrichida</taxon>
        <taxon>Oxytrichidae</taxon>
        <taxon>Stylonychinae</taxon>
        <taxon>Stylonychia</taxon>
    </lineage>
</organism>
<dbReference type="PRINTS" id="PR00734">
    <property type="entry name" value="GLHYDRLASE7"/>
</dbReference>
<dbReference type="Gene3D" id="2.70.100.10">
    <property type="entry name" value="Glycoside hydrolase, family 7, domain"/>
    <property type="match status" value="1"/>
</dbReference>
<gene>
    <name evidence="12" type="primary">Contig6676.g7143</name>
    <name evidence="12" type="ORF">STYLEM_2793</name>
</gene>
<keyword evidence="13" id="KW-1185">Reference proteome</keyword>
<keyword evidence="5" id="KW-0136">Cellulose degradation</keyword>
<evidence type="ECO:0000256" key="5">
    <source>
        <dbReference type="ARBA" id="ARBA00023001"/>
    </source>
</evidence>
<keyword evidence="8" id="KW-0326">Glycosidase</keyword>
<dbReference type="GO" id="GO:0008810">
    <property type="term" value="F:cellulase activity"/>
    <property type="evidence" value="ECO:0007669"/>
    <property type="project" value="UniProtKB-EC"/>
</dbReference>
<dbReference type="PANTHER" id="PTHR33753:SF1">
    <property type="entry name" value="ENDO-BETA-1,4-GLUCANASE CELB"/>
    <property type="match status" value="1"/>
</dbReference>
<dbReference type="AlphaFoldDB" id="A0A077ZV92"/>
<reference evidence="12 13" key="1">
    <citation type="submission" date="2014-06" db="EMBL/GenBank/DDBJ databases">
        <authorList>
            <person name="Swart Estienne"/>
        </authorList>
    </citation>
    <scope>NUCLEOTIDE SEQUENCE [LARGE SCALE GENOMIC DNA]</scope>
    <source>
        <strain evidence="12 13">130c</strain>
    </source>
</reference>
<evidence type="ECO:0000256" key="4">
    <source>
        <dbReference type="ARBA" id="ARBA00022801"/>
    </source>
</evidence>
<evidence type="ECO:0000256" key="6">
    <source>
        <dbReference type="ARBA" id="ARBA00023180"/>
    </source>
</evidence>
<evidence type="ECO:0000256" key="3">
    <source>
        <dbReference type="ARBA" id="ARBA00012601"/>
    </source>
</evidence>
<dbReference type="PANTHER" id="PTHR33753">
    <property type="entry name" value="1,4-BETA-D-GLUCAN CELLOBIOHYDROLASE B"/>
    <property type="match status" value="1"/>
</dbReference>
<evidence type="ECO:0000256" key="10">
    <source>
        <dbReference type="SAM" id="MobiDB-lite"/>
    </source>
</evidence>
<dbReference type="GO" id="GO:0030245">
    <property type="term" value="P:cellulose catabolic process"/>
    <property type="evidence" value="ECO:0007669"/>
    <property type="project" value="UniProtKB-KW"/>
</dbReference>
<evidence type="ECO:0000313" key="13">
    <source>
        <dbReference type="Proteomes" id="UP000039865"/>
    </source>
</evidence>
<comment type="similarity">
    <text evidence="2">Belongs to the glycosyl hydrolase 7 (cellulase C) family.</text>
</comment>
<dbReference type="Pfam" id="PF00840">
    <property type="entry name" value="Glyco_hydro_7"/>
    <property type="match status" value="1"/>
</dbReference>
<proteinExistence type="inferred from homology"/>
<evidence type="ECO:0000256" key="11">
    <source>
        <dbReference type="SAM" id="SignalP"/>
    </source>
</evidence>
<evidence type="ECO:0000256" key="1">
    <source>
        <dbReference type="ARBA" id="ARBA00000966"/>
    </source>
</evidence>